<comment type="similarity">
    <text evidence="1">Belongs to the protein kinase superfamily. STE Ser/Thr protein kinase family. STE20 subfamily.</text>
</comment>
<dbReference type="PROSITE" id="PS50011">
    <property type="entry name" value="PROTEIN_KINASE_DOM"/>
    <property type="match status" value="1"/>
</dbReference>
<dbReference type="Proteomes" id="UP000594262">
    <property type="component" value="Unplaced"/>
</dbReference>
<reference evidence="3" key="1">
    <citation type="submission" date="2021-01" db="UniProtKB">
        <authorList>
            <consortium name="EnsemblMetazoa"/>
        </authorList>
    </citation>
    <scope>IDENTIFICATION</scope>
</reference>
<sequence length="396" mass="44318">MSRRGSTFSERIHFEKQANFPTDIGSFNIGCKLASSHFDGSTFLLTKRADISEDKLYVTRKIDAEKLTTKDLQLIQDELNILNRLDHPNITKFFSCFVISEGFILTVYPLSDYGSCHDIIGAHFKNGLPSLLVGIILRSVVLALEHLHSLKIVHRAVKASHILLDSDGSVCLTGLRYCKQLPCDQQICHSFPDHGLHMLAWIAPEILRQNLSGYGTSSDIYSLGITAVELITGTIPYSKLRPTEVLLQKLKGVVPQLPDSATIEEMHCDLSSSNTSLDGLEQTNDMMSVGSSASICSNSKRIRNLQQFVDICLNTDPLQRPIACHLKSSPYLKHVKSKLKNKLLPSFSEQLKDVQPINQFIPYDHDCSSEMEQVMQKVPSVTLNDEGNDQQDQWVF</sequence>
<dbReference type="GO" id="GO:1902554">
    <property type="term" value="C:serine/threonine protein kinase complex"/>
    <property type="evidence" value="ECO:0007669"/>
    <property type="project" value="TreeGrafter"/>
</dbReference>
<dbReference type="PANTHER" id="PTHR48014">
    <property type="entry name" value="SERINE/THREONINE-PROTEIN KINASE FRAY2"/>
    <property type="match status" value="1"/>
</dbReference>
<dbReference type="PANTHER" id="PTHR48014:SF21">
    <property type="entry name" value="SERINE_THREONINE-PROTEIN KINASE FRAY2"/>
    <property type="match status" value="1"/>
</dbReference>
<dbReference type="EnsemblMetazoa" id="CLYHEMT007520.1">
    <property type="protein sequence ID" value="CLYHEMP007520.1"/>
    <property type="gene ID" value="CLYHEMG007520"/>
</dbReference>
<feature type="domain" description="Protein kinase" evidence="2">
    <location>
        <begin position="18"/>
        <end position="332"/>
    </location>
</feature>
<dbReference type="Pfam" id="PF00069">
    <property type="entry name" value="Pkinase"/>
    <property type="match status" value="1"/>
</dbReference>
<dbReference type="GO" id="GO:0004672">
    <property type="term" value="F:protein kinase activity"/>
    <property type="evidence" value="ECO:0007669"/>
    <property type="project" value="InterPro"/>
</dbReference>
<accession>A0A7M5WKK1</accession>
<dbReference type="GO" id="GO:0005524">
    <property type="term" value="F:ATP binding"/>
    <property type="evidence" value="ECO:0007669"/>
    <property type="project" value="InterPro"/>
</dbReference>
<dbReference type="RefSeq" id="XP_066921210.1">
    <property type="nucleotide sequence ID" value="XM_067065109.1"/>
</dbReference>
<evidence type="ECO:0000313" key="3">
    <source>
        <dbReference type="EnsemblMetazoa" id="CLYHEMP007520.1"/>
    </source>
</evidence>
<dbReference type="Gene3D" id="3.30.200.20">
    <property type="entry name" value="Phosphorylase Kinase, domain 1"/>
    <property type="match status" value="1"/>
</dbReference>
<dbReference type="GO" id="GO:0043539">
    <property type="term" value="F:protein serine/threonine kinase activator activity"/>
    <property type="evidence" value="ECO:0007669"/>
    <property type="project" value="InterPro"/>
</dbReference>
<organism evidence="3 4">
    <name type="scientific">Clytia hemisphaerica</name>
    <dbReference type="NCBI Taxonomy" id="252671"/>
    <lineage>
        <taxon>Eukaryota</taxon>
        <taxon>Metazoa</taxon>
        <taxon>Cnidaria</taxon>
        <taxon>Hydrozoa</taxon>
        <taxon>Hydroidolina</taxon>
        <taxon>Leptothecata</taxon>
        <taxon>Obeliida</taxon>
        <taxon>Clytiidae</taxon>
        <taxon>Clytia</taxon>
    </lineage>
</organism>
<evidence type="ECO:0000256" key="1">
    <source>
        <dbReference type="ARBA" id="ARBA00008874"/>
    </source>
</evidence>
<dbReference type="OrthoDB" id="840771at2759"/>
<dbReference type="InterPro" id="IPR000719">
    <property type="entry name" value="Prot_kinase_dom"/>
</dbReference>
<dbReference type="SUPFAM" id="SSF56112">
    <property type="entry name" value="Protein kinase-like (PK-like)"/>
    <property type="match status" value="1"/>
</dbReference>
<dbReference type="Gene3D" id="1.10.510.10">
    <property type="entry name" value="Transferase(Phosphotransferase) domain 1"/>
    <property type="match status" value="1"/>
</dbReference>
<dbReference type="AlphaFoldDB" id="A0A7M5WKK1"/>
<protein>
    <recommendedName>
        <fullName evidence="2">Protein kinase domain-containing protein</fullName>
    </recommendedName>
</protein>
<name>A0A7M5WKK1_9CNID</name>
<dbReference type="GeneID" id="136808578"/>
<proteinExistence type="inferred from homology"/>
<evidence type="ECO:0000259" key="2">
    <source>
        <dbReference type="PROSITE" id="PS50011"/>
    </source>
</evidence>
<dbReference type="InterPro" id="IPR011009">
    <property type="entry name" value="Kinase-like_dom_sf"/>
</dbReference>
<evidence type="ECO:0000313" key="4">
    <source>
        <dbReference type="Proteomes" id="UP000594262"/>
    </source>
</evidence>
<keyword evidence="4" id="KW-1185">Reference proteome</keyword>
<dbReference type="GO" id="GO:0006611">
    <property type="term" value="P:protein export from nucleus"/>
    <property type="evidence" value="ECO:0007669"/>
    <property type="project" value="TreeGrafter"/>
</dbReference>
<dbReference type="InterPro" id="IPR047173">
    <property type="entry name" value="STRAD_A/B-like"/>
</dbReference>